<dbReference type="GO" id="GO:0030313">
    <property type="term" value="C:cell envelope"/>
    <property type="evidence" value="ECO:0007669"/>
    <property type="project" value="UniProtKB-SubCell"/>
</dbReference>
<protein>
    <submittedName>
        <fullName evidence="7">AhpC/TSA family protein</fullName>
    </submittedName>
</protein>
<dbReference type="InterPro" id="IPR000866">
    <property type="entry name" value="AhpC/TSA"/>
</dbReference>
<dbReference type="InterPro" id="IPR025380">
    <property type="entry name" value="DUF4369"/>
</dbReference>
<organism evidence="7 8">
    <name type="scientific">Candidatus Merdivivens pullicola</name>
    <dbReference type="NCBI Taxonomy" id="2840872"/>
    <lineage>
        <taxon>Bacteria</taxon>
        <taxon>Pseudomonadati</taxon>
        <taxon>Bacteroidota</taxon>
        <taxon>Bacteroidia</taxon>
        <taxon>Bacteroidales</taxon>
        <taxon>Muribaculaceae</taxon>
        <taxon>Muribaculaceae incertae sedis</taxon>
        <taxon>Candidatus Merdivivens</taxon>
    </lineage>
</organism>
<dbReference type="InterPro" id="IPR036249">
    <property type="entry name" value="Thioredoxin-like_sf"/>
</dbReference>
<dbReference type="PANTHER" id="PTHR42852:SF6">
    <property type="entry name" value="THIOL:DISULFIDE INTERCHANGE PROTEIN DSBE"/>
    <property type="match status" value="1"/>
</dbReference>
<dbReference type="SUPFAM" id="SSF52833">
    <property type="entry name" value="Thioredoxin-like"/>
    <property type="match status" value="1"/>
</dbReference>
<evidence type="ECO:0000259" key="6">
    <source>
        <dbReference type="PROSITE" id="PS51352"/>
    </source>
</evidence>
<dbReference type="GO" id="GO:0017004">
    <property type="term" value="P:cytochrome complex assembly"/>
    <property type="evidence" value="ECO:0007669"/>
    <property type="project" value="UniProtKB-KW"/>
</dbReference>
<proteinExistence type="predicted"/>
<dbReference type="PROSITE" id="PS51257">
    <property type="entry name" value="PROKAR_LIPOPROTEIN"/>
    <property type="match status" value="1"/>
</dbReference>
<dbReference type="PANTHER" id="PTHR42852">
    <property type="entry name" value="THIOL:DISULFIDE INTERCHANGE PROTEIN DSBE"/>
    <property type="match status" value="1"/>
</dbReference>
<sequence length="378" mass="42453">MNHKMFLFAGAVALLASCSQGGYVINGTFVNPGDTATVERHAYLSSDFSNIVDTADIVDGKFVFKGECEQPLPYRISIEGMQGAADFFLENAKYTAEIEQRGPYIYKGYVNGGNTQSVFYNIAKTNDDVLERYGLDAETFMTEFTSAETTEERREEMTRLLDTAMAESDSLQSIIIDAYMAENPVSYFGLMTLYSNISSMSPDKISEEIQPYVDAPEFAEHPIVVEISEYVKANSHLMKGQPAPDFTVPDMEGNEVAFSSIYPGFKVTMIDFWASWCGPCRNFNPALVEIYNEYHDKGFEIVGVSMDNDKDSWLQAIKDDGLTWIQLSDLAYWNTKPRELYNVSYIPQNVLVDGEGKIIATKLDEEGLREVLDEYLGK</sequence>
<dbReference type="InterPro" id="IPR013766">
    <property type="entry name" value="Thioredoxin_domain"/>
</dbReference>
<dbReference type="CDD" id="cd02966">
    <property type="entry name" value="TlpA_like_family"/>
    <property type="match status" value="1"/>
</dbReference>
<name>A0A9D9NGS6_9BACT</name>
<evidence type="ECO:0000256" key="1">
    <source>
        <dbReference type="ARBA" id="ARBA00004196"/>
    </source>
</evidence>
<dbReference type="Pfam" id="PF14289">
    <property type="entry name" value="DUF4369"/>
    <property type="match status" value="1"/>
</dbReference>
<feature type="domain" description="Thioredoxin" evidence="6">
    <location>
        <begin position="237"/>
        <end position="378"/>
    </location>
</feature>
<keyword evidence="4" id="KW-0676">Redox-active center</keyword>
<dbReference type="PROSITE" id="PS51352">
    <property type="entry name" value="THIOREDOXIN_2"/>
    <property type="match status" value="1"/>
</dbReference>
<dbReference type="EMBL" id="JADIMA010000036">
    <property type="protein sequence ID" value="MBO8472730.1"/>
    <property type="molecule type" value="Genomic_DNA"/>
</dbReference>
<evidence type="ECO:0000313" key="8">
    <source>
        <dbReference type="Proteomes" id="UP000823604"/>
    </source>
</evidence>
<evidence type="ECO:0000256" key="4">
    <source>
        <dbReference type="ARBA" id="ARBA00023284"/>
    </source>
</evidence>
<evidence type="ECO:0000256" key="5">
    <source>
        <dbReference type="SAM" id="SignalP"/>
    </source>
</evidence>
<reference evidence="7" key="2">
    <citation type="journal article" date="2021" name="PeerJ">
        <title>Extensive microbial diversity within the chicken gut microbiome revealed by metagenomics and culture.</title>
        <authorList>
            <person name="Gilroy R."/>
            <person name="Ravi A."/>
            <person name="Getino M."/>
            <person name="Pursley I."/>
            <person name="Horton D.L."/>
            <person name="Alikhan N.F."/>
            <person name="Baker D."/>
            <person name="Gharbi K."/>
            <person name="Hall N."/>
            <person name="Watson M."/>
            <person name="Adriaenssens E.M."/>
            <person name="Foster-Nyarko E."/>
            <person name="Jarju S."/>
            <person name="Secka A."/>
            <person name="Antonio M."/>
            <person name="Oren A."/>
            <person name="Chaudhuri R.R."/>
            <person name="La Ragione R."/>
            <person name="Hildebrand F."/>
            <person name="Pallen M.J."/>
        </authorList>
    </citation>
    <scope>NUCLEOTIDE SEQUENCE</scope>
    <source>
        <strain evidence="7">B1-8020</strain>
    </source>
</reference>
<dbReference type="Gene3D" id="3.40.30.10">
    <property type="entry name" value="Glutaredoxin"/>
    <property type="match status" value="1"/>
</dbReference>
<dbReference type="AlphaFoldDB" id="A0A9D9NGS6"/>
<feature type="signal peptide" evidence="5">
    <location>
        <begin position="1"/>
        <end position="21"/>
    </location>
</feature>
<keyword evidence="5" id="KW-0732">Signal</keyword>
<dbReference type="InterPro" id="IPR050553">
    <property type="entry name" value="Thioredoxin_ResA/DsbE_sf"/>
</dbReference>
<dbReference type="Pfam" id="PF00578">
    <property type="entry name" value="AhpC-TSA"/>
    <property type="match status" value="1"/>
</dbReference>
<gene>
    <name evidence="7" type="ORF">IAB81_03795</name>
</gene>
<evidence type="ECO:0000256" key="2">
    <source>
        <dbReference type="ARBA" id="ARBA00022748"/>
    </source>
</evidence>
<dbReference type="InterPro" id="IPR017937">
    <property type="entry name" value="Thioredoxin_CS"/>
</dbReference>
<reference evidence="7" key="1">
    <citation type="submission" date="2020-10" db="EMBL/GenBank/DDBJ databases">
        <authorList>
            <person name="Gilroy R."/>
        </authorList>
    </citation>
    <scope>NUCLEOTIDE SEQUENCE</scope>
    <source>
        <strain evidence="7">B1-8020</strain>
    </source>
</reference>
<keyword evidence="3" id="KW-1015">Disulfide bond</keyword>
<comment type="caution">
    <text evidence="7">The sequence shown here is derived from an EMBL/GenBank/DDBJ whole genome shotgun (WGS) entry which is preliminary data.</text>
</comment>
<evidence type="ECO:0000313" key="7">
    <source>
        <dbReference type="EMBL" id="MBO8472730.1"/>
    </source>
</evidence>
<dbReference type="PROSITE" id="PS00194">
    <property type="entry name" value="THIOREDOXIN_1"/>
    <property type="match status" value="1"/>
</dbReference>
<accession>A0A9D9NGS6</accession>
<feature type="chain" id="PRO_5038825822" evidence="5">
    <location>
        <begin position="22"/>
        <end position="378"/>
    </location>
</feature>
<keyword evidence="2" id="KW-0201">Cytochrome c-type biogenesis</keyword>
<evidence type="ECO:0000256" key="3">
    <source>
        <dbReference type="ARBA" id="ARBA00023157"/>
    </source>
</evidence>
<dbReference type="Proteomes" id="UP000823604">
    <property type="component" value="Unassembled WGS sequence"/>
</dbReference>
<comment type="subcellular location">
    <subcellularLocation>
        <location evidence="1">Cell envelope</location>
    </subcellularLocation>
</comment>